<dbReference type="Proteomes" id="UP001458880">
    <property type="component" value="Unassembled WGS sequence"/>
</dbReference>
<dbReference type="AlphaFoldDB" id="A0AAW1KXP7"/>
<protein>
    <recommendedName>
        <fullName evidence="3">Transposase</fullName>
    </recommendedName>
</protein>
<keyword evidence="2" id="KW-1185">Reference proteome</keyword>
<accession>A0AAW1KXP7</accession>
<evidence type="ECO:0008006" key="3">
    <source>
        <dbReference type="Google" id="ProtNLM"/>
    </source>
</evidence>
<dbReference type="EMBL" id="JASPKY010000178">
    <property type="protein sequence ID" value="KAK9727479.1"/>
    <property type="molecule type" value="Genomic_DNA"/>
</dbReference>
<proteinExistence type="predicted"/>
<comment type="caution">
    <text evidence="1">The sequence shown here is derived from an EMBL/GenBank/DDBJ whole genome shotgun (WGS) entry which is preliminary data.</text>
</comment>
<evidence type="ECO:0000313" key="2">
    <source>
        <dbReference type="Proteomes" id="UP001458880"/>
    </source>
</evidence>
<gene>
    <name evidence="1" type="ORF">QE152_g19160</name>
</gene>
<name>A0AAW1KXP7_POPJA</name>
<organism evidence="1 2">
    <name type="scientific">Popillia japonica</name>
    <name type="common">Japanese beetle</name>
    <dbReference type="NCBI Taxonomy" id="7064"/>
    <lineage>
        <taxon>Eukaryota</taxon>
        <taxon>Metazoa</taxon>
        <taxon>Ecdysozoa</taxon>
        <taxon>Arthropoda</taxon>
        <taxon>Hexapoda</taxon>
        <taxon>Insecta</taxon>
        <taxon>Pterygota</taxon>
        <taxon>Neoptera</taxon>
        <taxon>Endopterygota</taxon>
        <taxon>Coleoptera</taxon>
        <taxon>Polyphaga</taxon>
        <taxon>Scarabaeiformia</taxon>
        <taxon>Scarabaeidae</taxon>
        <taxon>Rutelinae</taxon>
        <taxon>Popillia</taxon>
    </lineage>
</organism>
<evidence type="ECO:0000313" key="1">
    <source>
        <dbReference type="EMBL" id="KAK9727479.1"/>
    </source>
</evidence>
<sequence length="83" mass="9949">MLIEELDEENDLEIFNVLQPRQHIRIRPNDFEKWNDTEFVQRFRLSKATVLHLLTQIEHSLLHRTNRNHAVPPLQQLLLGVKC</sequence>
<reference evidence="1 2" key="1">
    <citation type="journal article" date="2024" name="BMC Genomics">
        <title>De novo assembly and annotation of Popillia japonica's genome with initial clues to its potential as an invasive pest.</title>
        <authorList>
            <person name="Cucini C."/>
            <person name="Boschi S."/>
            <person name="Funari R."/>
            <person name="Cardaioli E."/>
            <person name="Iannotti N."/>
            <person name="Marturano G."/>
            <person name="Paoli F."/>
            <person name="Bruttini M."/>
            <person name="Carapelli A."/>
            <person name="Frati F."/>
            <person name="Nardi F."/>
        </authorList>
    </citation>
    <scope>NUCLEOTIDE SEQUENCE [LARGE SCALE GENOMIC DNA]</scope>
    <source>
        <strain evidence="1">DMR45628</strain>
    </source>
</reference>